<dbReference type="Pfam" id="PF00132">
    <property type="entry name" value="Hexapep"/>
    <property type="match status" value="1"/>
</dbReference>
<sequence>MLYTLDNAIPNCDKASFIASNASVIGKVNVEEDVSVWFNAVIRGDNEPINIGKGSNIQDGSVLHTDMGAPLSIGEMVTVGHKVMLHGCTINNQCIIGMNSTILNYAVIGENSIVGANSLITENKTFPGNSLIMGSPAAVVRELTEEELQTIMEFANHYI</sequence>
<feature type="non-terminal residue" evidence="1">
    <location>
        <position position="159"/>
    </location>
</feature>
<evidence type="ECO:0000313" key="1">
    <source>
        <dbReference type="EMBL" id="SUZ60028.1"/>
    </source>
</evidence>
<organism evidence="1">
    <name type="scientific">marine metagenome</name>
    <dbReference type="NCBI Taxonomy" id="408172"/>
    <lineage>
        <taxon>unclassified sequences</taxon>
        <taxon>metagenomes</taxon>
        <taxon>ecological metagenomes</taxon>
    </lineage>
</organism>
<dbReference type="InterPro" id="IPR050484">
    <property type="entry name" value="Transf_Hexapept/Carb_Anhydrase"/>
</dbReference>
<gene>
    <name evidence="1" type="ORF">METZ01_LOCUS12882</name>
</gene>
<dbReference type="CDD" id="cd04645">
    <property type="entry name" value="LbH_gamma_CA_like"/>
    <property type="match status" value="1"/>
</dbReference>
<dbReference type="PANTHER" id="PTHR13061">
    <property type="entry name" value="DYNACTIN SUBUNIT P25"/>
    <property type="match status" value="1"/>
</dbReference>
<dbReference type="EMBL" id="UINC01000714">
    <property type="protein sequence ID" value="SUZ60028.1"/>
    <property type="molecule type" value="Genomic_DNA"/>
</dbReference>
<protein>
    <recommendedName>
        <fullName evidence="2">Gamma carbonic anhydrase family protein</fullName>
    </recommendedName>
</protein>
<dbReference type="AlphaFoldDB" id="A0A381P1G5"/>
<dbReference type="PANTHER" id="PTHR13061:SF29">
    <property type="entry name" value="GAMMA CARBONIC ANHYDRASE-LIKE 1, MITOCHONDRIAL-RELATED"/>
    <property type="match status" value="1"/>
</dbReference>
<dbReference type="SUPFAM" id="SSF51161">
    <property type="entry name" value="Trimeric LpxA-like enzymes"/>
    <property type="match status" value="1"/>
</dbReference>
<dbReference type="Gene3D" id="2.160.10.10">
    <property type="entry name" value="Hexapeptide repeat proteins"/>
    <property type="match status" value="1"/>
</dbReference>
<dbReference type="InterPro" id="IPR047324">
    <property type="entry name" value="LbH_gamma_CA-like"/>
</dbReference>
<accession>A0A381P1G5</accession>
<proteinExistence type="predicted"/>
<dbReference type="InterPro" id="IPR011004">
    <property type="entry name" value="Trimer_LpxA-like_sf"/>
</dbReference>
<dbReference type="InterPro" id="IPR001451">
    <property type="entry name" value="Hexapep"/>
</dbReference>
<feature type="non-terminal residue" evidence="1">
    <location>
        <position position="1"/>
    </location>
</feature>
<reference evidence="1" key="1">
    <citation type="submission" date="2018-05" db="EMBL/GenBank/DDBJ databases">
        <authorList>
            <person name="Lanie J.A."/>
            <person name="Ng W.-L."/>
            <person name="Kazmierczak K.M."/>
            <person name="Andrzejewski T.M."/>
            <person name="Davidsen T.M."/>
            <person name="Wayne K.J."/>
            <person name="Tettelin H."/>
            <person name="Glass J.I."/>
            <person name="Rusch D."/>
            <person name="Podicherti R."/>
            <person name="Tsui H.-C.T."/>
            <person name="Winkler M.E."/>
        </authorList>
    </citation>
    <scope>NUCLEOTIDE SEQUENCE</scope>
</reference>
<evidence type="ECO:0008006" key="2">
    <source>
        <dbReference type="Google" id="ProtNLM"/>
    </source>
</evidence>
<name>A0A381P1G5_9ZZZZ</name>